<dbReference type="Pfam" id="PF03466">
    <property type="entry name" value="LysR_substrate"/>
    <property type="match status" value="1"/>
</dbReference>
<reference evidence="7" key="1">
    <citation type="submission" date="2024-08" db="EMBL/GenBank/DDBJ databases">
        <authorList>
            <person name="Chaddad Z."/>
            <person name="Lamrabet M."/>
            <person name="Bouhnik O."/>
            <person name="Alami S."/>
            <person name="Wipf D."/>
            <person name="Courty P.E."/>
            <person name="Missbah El Idrissi M."/>
        </authorList>
    </citation>
    <scope>NUCLEOTIDE SEQUENCE</scope>
    <source>
        <strain evidence="7">LLZ17</strain>
    </source>
</reference>
<comment type="function">
    <text evidence="1">NodD regulates the expression of the nodABCFE genes which encode other nodulation proteins. NodD is also a negative regulator of its own expression. Binds flavonoids as inducers.</text>
</comment>
<dbReference type="Gene3D" id="3.40.190.290">
    <property type="match status" value="1"/>
</dbReference>
<evidence type="ECO:0000256" key="2">
    <source>
        <dbReference type="ARBA" id="ARBA00009437"/>
    </source>
</evidence>
<sequence>MQFRRSDLADLAYFLEIAKHRNFRRAALELGIGASALSHAIRSLEERLRVRLLNRTSRSVTLSAAGEALQSALARPFDEIGSAMDVLNRFRDGPMGRVRMSVPTEAAEFLVGPVMATFLDRYPDVEIEFSVNNRMIDVIESGFDAGIRHGGTVPQDMIAQRLSADVRWMVVGAPSYIERVGAPTHPDDLQAHRCVKIRIGDESIYRWEFERGDEKIEVNAPGGLTVDQGHLGLVAVRDGAGLMYVAEPMVRKDLRDGTLRTVLDDWAPLGPGFHIYYSSRRQLPAALRLFIDLVRELRPLGL</sequence>
<evidence type="ECO:0000256" key="1">
    <source>
        <dbReference type="ARBA" id="ARBA00003502"/>
    </source>
</evidence>
<dbReference type="CDD" id="cd08474">
    <property type="entry name" value="PBP2_CrgA_like_5"/>
    <property type="match status" value="1"/>
</dbReference>
<dbReference type="GO" id="GO:0043565">
    <property type="term" value="F:sequence-specific DNA binding"/>
    <property type="evidence" value="ECO:0007669"/>
    <property type="project" value="TreeGrafter"/>
</dbReference>
<dbReference type="GO" id="GO:0006351">
    <property type="term" value="P:DNA-templated transcription"/>
    <property type="evidence" value="ECO:0007669"/>
    <property type="project" value="TreeGrafter"/>
</dbReference>
<evidence type="ECO:0000313" key="7">
    <source>
        <dbReference type="EMBL" id="XDV55091.1"/>
    </source>
</evidence>
<dbReference type="InterPro" id="IPR036390">
    <property type="entry name" value="WH_DNA-bd_sf"/>
</dbReference>
<evidence type="ECO:0000259" key="6">
    <source>
        <dbReference type="PROSITE" id="PS50931"/>
    </source>
</evidence>
<feature type="domain" description="HTH lysR-type" evidence="6">
    <location>
        <begin position="7"/>
        <end position="63"/>
    </location>
</feature>
<comment type="similarity">
    <text evidence="2">Belongs to the LysR transcriptional regulatory family.</text>
</comment>
<evidence type="ECO:0000256" key="3">
    <source>
        <dbReference type="ARBA" id="ARBA00023015"/>
    </source>
</evidence>
<dbReference type="PROSITE" id="PS50931">
    <property type="entry name" value="HTH_LYSR"/>
    <property type="match status" value="1"/>
</dbReference>
<dbReference type="InterPro" id="IPR036388">
    <property type="entry name" value="WH-like_DNA-bd_sf"/>
</dbReference>
<dbReference type="AlphaFoldDB" id="A0AB39XD86"/>
<proteinExistence type="inferred from homology"/>
<gene>
    <name evidence="7" type="ORF">AB8Z38_19845</name>
</gene>
<dbReference type="SUPFAM" id="SSF53850">
    <property type="entry name" value="Periplasmic binding protein-like II"/>
    <property type="match status" value="1"/>
</dbReference>
<evidence type="ECO:0000256" key="5">
    <source>
        <dbReference type="ARBA" id="ARBA00023163"/>
    </source>
</evidence>
<protein>
    <submittedName>
        <fullName evidence="7">LysR family transcriptional regulator</fullName>
    </submittedName>
</protein>
<dbReference type="InterPro" id="IPR000847">
    <property type="entry name" value="LysR_HTH_N"/>
</dbReference>
<dbReference type="RefSeq" id="WP_369719550.1">
    <property type="nucleotide sequence ID" value="NZ_CP165734.1"/>
</dbReference>
<dbReference type="PANTHER" id="PTHR30537">
    <property type="entry name" value="HTH-TYPE TRANSCRIPTIONAL REGULATOR"/>
    <property type="match status" value="1"/>
</dbReference>
<organism evidence="7">
    <name type="scientific">Bradyrhizobium sp. LLZ17</name>
    <dbReference type="NCBI Taxonomy" id="3239388"/>
    <lineage>
        <taxon>Bacteria</taxon>
        <taxon>Pseudomonadati</taxon>
        <taxon>Pseudomonadota</taxon>
        <taxon>Alphaproteobacteria</taxon>
        <taxon>Hyphomicrobiales</taxon>
        <taxon>Nitrobacteraceae</taxon>
        <taxon>Bradyrhizobium</taxon>
    </lineage>
</organism>
<accession>A0AB39XD86</accession>
<dbReference type="PANTHER" id="PTHR30537:SF1">
    <property type="entry name" value="HTH-TYPE TRANSCRIPTIONAL REGULATOR PGRR"/>
    <property type="match status" value="1"/>
</dbReference>
<dbReference type="EMBL" id="CP165734">
    <property type="protein sequence ID" value="XDV55091.1"/>
    <property type="molecule type" value="Genomic_DNA"/>
</dbReference>
<dbReference type="SUPFAM" id="SSF46785">
    <property type="entry name" value="Winged helix' DNA-binding domain"/>
    <property type="match status" value="1"/>
</dbReference>
<name>A0AB39XD86_9BRAD</name>
<keyword evidence="5" id="KW-0804">Transcription</keyword>
<dbReference type="InterPro" id="IPR005119">
    <property type="entry name" value="LysR_subst-bd"/>
</dbReference>
<keyword evidence="3" id="KW-0805">Transcription regulation</keyword>
<dbReference type="InterPro" id="IPR058163">
    <property type="entry name" value="LysR-type_TF_proteobact-type"/>
</dbReference>
<evidence type="ECO:0000256" key="4">
    <source>
        <dbReference type="ARBA" id="ARBA00023125"/>
    </source>
</evidence>
<dbReference type="FunFam" id="1.10.10.10:FF:000001">
    <property type="entry name" value="LysR family transcriptional regulator"/>
    <property type="match status" value="1"/>
</dbReference>
<dbReference type="Pfam" id="PF00126">
    <property type="entry name" value="HTH_1"/>
    <property type="match status" value="1"/>
</dbReference>
<keyword evidence="4" id="KW-0238">DNA-binding</keyword>
<dbReference type="Gene3D" id="1.10.10.10">
    <property type="entry name" value="Winged helix-like DNA-binding domain superfamily/Winged helix DNA-binding domain"/>
    <property type="match status" value="1"/>
</dbReference>
<dbReference type="GO" id="GO:0003700">
    <property type="term" value="F:DNA-binding transcription factor activity"/>
    <property type="evidence" value="ECO:0007669"/>
    <property type="project" value="InterPro"/>
</dbReference>